<sequence length="300" mass="32529">MAFTPPADCGPKFPPQHQPQQPGKEYLMNPLPQPINPNYKPSAKLLGKVALVTGGDSGIGRSVCIHFAMEGATVGFTFVKGVEDTDKNETIKLIKKFKSPSSKDPIAIAADFSRGCESECQRIVNEFVRHYKTIDVLVNDAAVQYYTNSIDELTEDRVERTFRINIFAYIYMARISLKHMKQGSSIVNLTSVLAYAGSSELVDYSATKGAILTFTRSLALKVVGQGIRVNGVAPGPIWTPLQVASLPAERVATLGCEVPMQRAGQPFEVAPAVVFLASNECSSYFTGQVLHPNGGMIVNA</sequence>
<keyword evidence="2" id="KW-0560">Oxidoreductase</keyword>
<gene>
    <name evidence="4" type="ORF">LTRI10_LOCUS37201</name>
</gene>
<comment type="similarity">
    <text evidence="1">Belongs to the short-chain dehydrogenases/reductases (SDR) family.</text>
</comment>
<dbReference type="InterPro" id="IPR002347">
    <property type="entry name" value="SDR_fam"/>
</dbReference>
<protein>
    <submittedName>
        <fullName evidence="4">Uncharacterized protein</fullName>
    </submittedName>
</protein>
<proteinExistence type="inferred from homology"/>
<dbReference type="PRINTS" id="PR00081">
    <property type="entry name" value="GDHRDH"/>
</dbReference>
<evidence type="ECO:0000313" key="4">
    <source>
        <dbReference type="EMBL" id="CAL1396855.1"/>
    </source>
</evidence>
<dbReference type="Gene3D" id="3.40.50.720">
    <property type="entry name" value="NAD(P)-binding Rossmann-like Domain"/>
    <property type="match status" value="1"/>
</dbReference>
<evidence type="ECO:0000256" key="2">
    <source>
        <dbReference type="ARBA" id="ARBA00023002"/>
    </source>
</evidence>
<feature type="region of interest" description="Disordered" evidence="3">
    <location>
        <begin position="1"/>
        <end position="33"/>
    </location>
</feature>
<dbReference type="InterPro" id="IPR036291">
    <property type="entry name" value="NAD(P)-bd_dom_sf"/>
</dbReference>
<dbReference type="GO" id="GO:0016614">
    <property type="term" value="F:oxidoreductase activity, acting on CH-OH group of donors"/>
    <property type="evidence" value="ECO:0007669"/>
    <property type="project" value="UniProtKB-ARBA"/>
</dbReference>
<keyword evidence="5" id="KW-1185">Reference proteome</keyword>
<dbReference type="Proteomes" id="UP001497516">
    <property type="component" value="Chromosome 6"/>
</dbReference>
<evidence type="ECO:0000313" key="5">
    <source>
        <dbReference type="Proteomes" id="UP001497516"/>
    </source>
</evidence>
<dbReference type="EMBL" id="OZ034819">
    <property type="protein sequence ID" value="CAL1396855.1"/>
    <property type="molecule type" value="Genomic_DNA"/>
</dbReference>
<dbReference type="PANTHER" id="PTHR48107:SF30">
    <property type="entry name" value="GLUCOSE AND RIBITOL DEHYDROGENASE-LIKE ISOFORM X1"/>
    <property type="match status" value="1"/>
</dbReference>
<reference evidence="4 5" key="1">
    <citation type="submission" date="2024-04" db="EMBL/GenBank/DDBJ databases">
        <authorList>
            <person name="Fracassetti M."/>
        </authorList>
    </citation>
    <scope>NUCLEOTIDE SEQUENCE [LARGE SCALE GENOMIC DNA]</scope>
</reference>
<dbReference type="AlphaFoldDB" id="A0AAV2FEX5"/>
<dbReference type="FunFam" id="3.40.50.720:FF:000084">
    <property type="entry name" value="Short-chain dehydrogenase reductase"/>
    <property type="match status" value="1"/>
</dbReference>
<accession>A0AAV2FEX5</accession>
<dbReference type="PRINTS" id="PR00080">
    <property type="entry name" value="SDRFAMILY"/>
</dbReference>
<dbReference type="Pfam" id="PF13561">
    <property type="entry name" value="adh_short_C2"/>
    <property type="match status" value="1"/>
</dbReference>
<evidence type="ECO:0000256" key="3">
    <source>
        <dbReference type="SAM" id="MobiDB-lite"/>
    </source>
</evidence>
<evidence type="ECO:0000256" key="1">
    <source>
        <dbReference type="ARBA" id="ARBA00006484"/>
    </source>
</evidence>
<dbReference type="PROSITE" id="PS00061">
    <property type="entry name" value="ADH_SHORT"/>
    <property type="match status" value="1"/>
</dbReference>
<dbReference type="PANTHER" id="PTHR48107">
    <property type="entry name" value="NADPH-DEPENDENT ALDEHYDE REDUCTASE-LIKE PROTEIN, CHLOROPLASTIC-RELATED"/>
    <property type="match status" value="1"/>
</dbReference>
<name>A0AAV2FEX5_9ROSI</name>
<dbReference type="SUPFAM" id="SSF51735">
    <property type="entry name" value="NAD(P)-binding Rossmann-fold domains"/>
    <property type="match status" value="1"/>
</dbReference>
<organism evidence="4 5">
    <name type="scientific">Linum trigynum</name>
    <dbReference type="NCBI Taxonomy" id="586398"/>
    <lineage>
        <taxon>Eukaryota</taxon>
        <taxon>Viridiplantae</taxon>
        <taxon>Streptophyta</taxon>
        <taxon>Embryophyta</taxon>
        <taxon>Tracheophyta</taxon>
        <taxon>Spermatophyta</taxon>
        <taxon>Magnoliopsida</taxon>
        <taxon>eudicotyledons</taxon>
        <taxon>Gunneridae</taxon>
        <taxon>Pentapetalae</taxon>
        <taxon>rosids</taxon>
        <taxon>fabids</taxon>
        <taxon>Malpighiales</taxon>
        <taxon>Linaceae</taxon>
        <taxon>Linum</taxon>
    </lineage>
</organism>
<dbReference type="InterPro" id="IPR020904">
    <property type="entry name" value="Sc_DH/Rdtase_CS"/>
</dbReference>